<dbReference type="InterPro" id="IPR000515">
    <property type="entry name" value="MetI-like"/>
</dbReference>
<evidence type="ECO:0000259" key="8">
    <source>
        <dbReference type="PROSITE" id="PS50928"/>
    </source>
</evidence>
<evidence type="ECO:0000313" key="10">
    <source>
        <dbReference type="Proteomes" id="UP000249633"/>
    </source>
</evidence>
<dbReference type="EMBL" id="QFOD01000021">
    <property type="protein sequence ID" value="PZP28729.1"/>
    <property type="molecule type" value="Genomic_DNA"/>
</dbReference>
<protein>
    <submittedName>
        <fullName evidence="9">Sugar ABC transporter permease</fullName>
    </submittedName>
</protein>
<evidence type="ECO:0000256" key="1">
    <source>
        <dbReference type="ARBA" id="ARBA00004651"/>
    </source>
</evidence>
<evidence type="ECO:0000256" key="3">
    <source>
        <dbReference type="ARBA" id="ARBA00022475"/>
    </source>
</evidence>
<feature type="transmembrane region" description="Helical" evidence="7">
    <location>
        <begin position="12"/>
        <end position="32"/>
    </location>
</feature>
<dbReference type="GO" id="GO:0005886">
    <property type="term" value="C:plasma membrane"/>
    <property type="evidence" value="ECO:0007669"/>
    <property type="project" value="UniProtKB-SubCell"/>
</dbReference>
<keyword evidence="4 7" id="KW-0812">Transmembrane</keyword>
<organism evidence="9 10">
    <name type="scientific">Roseateles depolymerans</name>
    <dbReference type="NCBI Taxonomy" id="76731"/>
    <lineage>
        <taxon>Bacteria</taxon>
        <taxon>Pseudomonadati</taxon>
        <taxon>Pseudomonadota</taxon>
        <taxon>Betaproteobacteria</taxon>
        <taxon>Burkholderiales</taxon>
        <taxon>Sphaerotilaceae</taxon>
        <taxon>Roseateles</taxon>
    </lineage>
</organism>
<gene>
    <name evidence="9" type="ORF">DI603_18810</name>
</gene>
<keyword evidence="2 7" id="KW-0813">Transport</keyword>
<feature type="transmembrane region" description="Helical" evidence="7">
    <location>
        <begin position="181"/>
        <end position="206"/>
    </location>
</feature>
<evidence type="ECO:0000256" key="7">
    <source>
        <dbReference type="RuleBase" id="RU363032"/>
    </source>
</evidence>
<dbReference type="GO" id="GO:0055085">
    <property type="term" value="P:transmembrane transport"/>
    <property type="evidence" value="ECO:0007669"/>
    <property type="project" value="InterPro"/>
</dbReference>
<feature type="transmembrane region" description="Helical" evidence="7">
    <location>
        <begin position="72"/>
        <end position="94"/>
    </location>
</feature>
<dbReference type="Proteomes" id="UP000249633">
    <property type="component" value="Unassembled WGS sequence"/>
</dbReference>
<dbReference type="PROSITE" id="PS50928">
    <property type="entry name" value="ABC_TM1"/>
    <property type="match status" value="1"/>
</dbReference>
<keyword evidence="6 7" id="KW-0472">Membrane</keyword>
<dbReference type="InterPro" id="IPR035906">
    <property type="entry name" value="MetI-like_sf"/>
</dbReference>
<evidence type="ECO:0000256" key="2">
    <source>
        <dbReference type="ARBA" id="ARBA00022448"/>
    </source>
</evidence>
<comment type="subcellular location">
    <subcellularLocation>
        <location evidence="1 7">Cell membrane</location>
        <topology evidence="1 7">Multi-pass membrane protein</topology>
    </subcellularLocation>
</comment>
<dbReference type="AlphaFoldDB" id="A0A2W5FGH1"/>
<sequence length="275" mass="29925">MREARGPSWGAWLVLGAGALLVLAPFYFTFVFGTHQRTSIFNVPPPLWFGDAAAQNLDLLLGSIPFWRNLGISLYVALATTALNLLFCSAAGYAFALLKFRGRDQLFGVVLATMMVPSFLNMIPSFMVMQWLGWLDQPRALYIPAGCGALGVFLMRQAALQSVPRELLSAARMDGAGEWRVFWSVVLPLLRPALGTLALITFIASWNNFMAPLVVMRAVENYTLPLALRAMQSPNNTEWGALMLGSALALLPLLVVYLFSARKLVAGIAAGAVKG</sequence>
<keyword evidence="5 7" id="KW-1133">Transmembrane helix</keyword>
<feature type="transmembrane region" description="Helical" evidence="7">
    <location>
        <begin position="239"/>
        <end position="259"/>
    </location>
</feature>
<evidence type="ECO:0000256" key="6">
    <source>
        <dbReference type="ARBA" id="ARBA00023136"/>
    </source>
</evidence>
<evidence type="ECO:0000256" key="5">
    <source>
        <dbReference type="ARBA" id="ARBA00022989"/>
    </source>
</evidence>
<name>A0A2W5FGH1_9BURK</name>
<dbReference type="PANTHER" id="PTHR43744:SF12">
    <property type="entry name" value="ABC TRANSPORTER PERMEASE PROTEIN MG189-RELATED"/>
    <property type="match status" value="1"/>
</dbReference>
<dbReference type="SUPFAM" id="SSF161098">
    <property type="entry name" value="MetI-like"/>
    <property type="match status" value="1"/>
</dbReference>
<comment type="caution">
    <text evidence="9">The sequence shown here is derived from an EMBL/GenBank/DDBJ whole genome shotgun (WGS) entry which is preliminary data.</text>
</comment>
<evidence type="ECO:0000313" key="9">
    <source>
        <dbReference type="EMBL" id="PZP28729.1"/>
    </source>
</evidence>
<proteinExistence type="inferred from homology"/>
<keyword evidence="3" id="KW-1003">Cell membrane</keyword>
<evidence type="ECO:0000256" key="4">
    <source>
        <dbReference type="ARBA" id="ARBA00022692"/>
    </source>
</evidence>
<reference evidence="9 10" key="1">
    <citation type="submission" date="2017-08" db="EMBL/GenBank/DDBJ databases">
        <title>Infants hospitalized years apart are colonized by the same room-sourced microbial strains.</title>
        <authorList>
            <person name="Brooks B."/>
            <person name="Olm M.R."/>
            <person name="Firek B.A."/>
            <person name="Baker R."/>
            <person name="Thomas B.C."/>
            <person name="Morowitz M.J."/>
            <person name="Banfield J.F."/>
        </authorList>
    </citation>
    <scope>NUCLEOTIDE SEQUENCE [LARGE SCALE GENOMIC DNA]</scope>
    <source>
        <strain evidence="9">S2_012_000_R2_81</strain>
    </source>
</reference>
<dbReference type="Pfam" id="PF00528">
    <property type="entry name" value="BPD_transp_1"/>
    <property type="match status" value="1"/>
</dbReference>
<feature type="transmembrane region" description="Helical" evidence="7">
    <location>
        <begin position="106"/>
        <end position="129"/>
    </location>
</feature>
<dbReference type="PANTHER" id="PTHR43744">
    <property type="entry name" value="ABC TRANSPORTER PERMEASE PROTEIN MG189-RELATED-RELATED"/>
    <property type="match status" value="1"/>
</dbReference>
<comment type="similarity">
    <text evidence="7">Belongs to the binding-protein-dependent transport system permease family.</text>
</comment>
<dbReference type="Gene3D" id="1.10.3720.10">
    <property type="entry name" value="MetI-like"/>
    <property type="match status" value="1"/>
</dbReference>
<feature type="transmembrane region" description="Helical" evidence="7">
    <location>
        <begin position="141"/>
        <end position="160"/>
    </location>
</feature>
<feature type="domain" description="ABC transmembrane type-1" evidence="8">
    <location>
        <begin position="70"/>
        <end position="260"/>
    </location>
</feature>
<accession>A0A2W5FGH1</accession>
<dbReference type="CDD" id="cd06261">
    <property type="entry name" value="TM_PBP2"/>
    <property type="match status" value="1"/>
</dbReference>